<dbReference type="EMBL" id="MUYF01000003">
    <property type="protein sequence ID" value="OOL80773.1"/>
    <property type="molecule type" value="Genomic_DNA"/>
</dbReference>
<dbReference type="InterPro" id="IPR015590">
    <property type="entry name" value="Aldehyde_DH_dom"/>
</dbReference>
<feature type="domain" description="Aldehyde dehydrogenase" evidence="5">
    <location>
        <begin position="16"/>
        <end position="466"/>
    </location>
</feature>
<dbReference type="AlphaFoldDB" id="A0A1S8KMA5"/>
<dbReference type="RefSeq" id="WP_077862309.1">
    <property type="nucleotide sequence ID" value="NZ_CAJHJL010000001.1"/>
</dbReference>
<dbReference type="Gene3D" id="3.40.605.10">
    <property type="entry name" value="Aldehyde Dehydrogenase, Chain A, domain 1"/>
    <property type="match status" value="1"/>
</dbReference>
<dbReference type="InterPro" id="IPR029510">
    <property type="entry name" value="Ald_DH_CS_GLU"/>
</dbReference>
<dbReference type="InterPro" id="IPR016161">
    <property type="entry name" value="Ald_DH/histidinol_DH"/>
</dbReference>
<sequence>MKTINRLFINGQFQEASGEAYQEVTNSATEEVIAKVRNASEADVNLAVQAAKDAFTHWKETTPAERKAYVQKILDGIKARKEEIDQTIIQELGSSADYTENAQSQISINEMEATLDAYDDFKFEEDVDNAKVVKEGSGVVACITPWNYPLNQIQRKVTPALLAGNTVVVKPASETPLTAYIYAEIIEAAGLPDGVFNLVTGPGSTIGNYLASHEDISIISFTGSTAVGKGLYEIASDHVKRLVLELGGKSPLIYLDGGDLEAAVKQSANTVIDNQGQTCSALSRLLVPKHRLDDTKKILEAHYATLKVGDPANRDNRVGPMVSQEQYETVLEYIKIGQDEGAELFIGGKALDGTGLFIEPTVFINVDNQMQIAQEEIFGPVLVVITYETVEEAIELANDVKYGLNGAVVGPDEQARKVARQIQAGNVYVNGGDRTSKAPFGGYKQSGIGRENGIYAIEDYVELKSIFL</sequence>
<dbReference type="Proteomes" id="UP000190409">
    <property type="component" value="Unassembled WGS sequence"/>
</dbReference>
<dbReference type="PANTHER" id="PTHR42804:SF1">
    <property type="entry name" value="ALDEHYDE DEHYDROGENASE-RELATED"/>
    <property type="match status" value="1"/>
</dbReference>
<dbReference type="FunFam" id="3.40.309.10:FF:000012">
    <property type="entry name" value="Betaine aldehyde dehydrogenase"/>
    <property type="match status" value="1"/>
</dbReference>
<evidence type="ECO:0000313" key="7">
    <source>
        <dbReference type="Proteomes" id="UP000190409"/>
    </source>
</evidence>
<organism evidence="6 7">
    <name type="scientific">Dolosigranulum pigrum</name>
    <dbReference type="NCBI Taxonomy" id="29394"/>
    <lineage>
        <taxon>Bacteria</taxon>
        <taxon>Bacillati</taxon>
        <taxon>Bacillota</taxon>
        <taxon>Bacilli</taxon>
        <taxon>Lactobacillales</taxon>
        <taxon>Carnobacteriaceae</taxon>
        <taxon>Dolosigranulum</taxon>
    </lineage>
</organism>
<accession>A0A1S8KMA5</accession>
<evidence type="ECO:0000313" key="6">
    <source>
        <dbReference type="EMBL" id="OOL80773.1"/>
    </source>
</evidence>
<evidence type="ECO:0000256" key="2">
    <source>
        <dbReference type="ARBA" id="ARBA00023002"/>
    </source>
</evidence>
<dbReference type="Gene3D" id="3.40.309.10">
    <property type="entry name" value="Aldehyde Dehydrogenase, Chain A, domain 2"/>
    <property type="match status" value="1"/>
</dbReference>
<dbReference type="PANTHER" id="PTHR42804">
    <property type="entry name" value="ALDEHYDE DEHYDROGENASE"/>
    <property type="match status" value="1"/>
</dbReference>
<dbReference type="PROSITE" id="PS00687">
    <property type="entry name" value="ALDEHYDE_DEHYDR_GLU"/>
    <property type="match status" value="1"/>
</dbReference>
<proteinExistence type="inferred from homology"/>
<dbReference type="InterPro" id="IPR016162">
    <property type="entry name" value="Ald_DH_N"/>
</dbReference>
<feature type="active site" evidence="3">
    <location>
        <position position="245"/>
    </location>
</feature>
<evidence type="ECO:0000256" key="3">
    <source>
        <dbReference type="PROSITE-ProRule" id="PRU10007"/>
    </source>
</evidence>
<keyword evidence="2 4" id="KW-0560">Oxidoreductase</keyword>
<name>A0A1S8KMA5_9LACT</name>
<dbReference type="InterPro" id="IPR016163">
    <property type="entry name" value="Ald_DH_C"/>
</dbReference>
<comment type="similarity">
    <text evidence="1 4">Belongs to the aldehyde dehydrogenase family.</text>
</comment>
<dbReference type="GO" id="GO:0016620">
    <property type="term" value="F:oxidoreductase activity, acting on the aldehyde or oxo group of donors, NAD or NADP as acceptor"/>
    <property type="evidence" value="ECO:0007669"/>
    <property type="project" value="InterPro"/>
</dbReference>
<evidence type="ECO:0000259" key="5">
    <source>
        <dbReference type="Pfam" id="PF00171"/>
    </source>
</evidence>
<evidence type="ECO:0000256" key="4">
    <source>
        <dbReference type="RuleBase" id="RU003345"/>
    </source>
</evidence>
<gene>
    <name evidence="6" type="ORF">BWX42_02370</name>
</gene>
<dbReference type="SUPFAM" id="SSF53720">
    <property type="entry name" value="ALDH-like"/>
    <property type="match status" value="1"/>
</dbReference>
<dbReference type="FunFam" id="3.40.605.10:FF:000026">
    <property type="entry name" value="Aldehyde dehydrogenase, putative"/>
    <property type="match status" value="1"/>
</dbReference>
<comment type="caution">
    <text evidence="6">The sequence shown here is derived from an EMBL/GenBank/DDBJ whole genome shotgun (WGS) entry which is preliminary data.</text>
</comment>
<dbReference type="Pfam" id="PF00171">
    <property type="entry name" value="Aldedh"/>
    <property type="match status" value="1"/>
</dbReference>
<evidence type="ECO:0000256" key="1">
    <source>
        <dbReference type="ARBA" id="ARBA00009986"/>
    </source>
</evidence>
<reference evidence="6 7" key="1">
    <citation type="submission" date="2017-01" db="EMBL/GenBank/DDBJ databases">
        <title>Complete Genome Sequence of Dolosigranulum pigrum isolated from a Patient with interstitial lung disease.</title>
        <authorList>
            <person name="Mukhopadhyay R."/>
            <person name="Joaquin J."/>
            <person name="Hogue R."/>
            <person name="Fitzgerald S."/>
            <person name="Jospin G."/>
            <person name="Eisen J.A."/>
            <person name="Chaturvedi V."/>
        </authorList>
    </citation>
    <scope>NUCLEOTIDE SEQUENCE [LARGE SCALE GENOMIC DNA]</scope>
    <source>
        <strain evidence="6 7">15S00348</strain>
    </source>
</reference>
<dbReference type="FunFam" id="3.40.605.10:FF:000007">
    <property type="entry name" value="NAD/NADP-dependent betaine aldehyde dehydrogenase"/>
    <property type="match status" value="1"/>
</dbReference>
<dbReference type="CDD" id="cd07138">
    <property type="entry name" value="ALDH_CddD_SSP0762"/>
    <property type="match status" value="1"/>
</dbReference>
<protein>
    <submittedName>
        <fullName evidence="6">Aldehyde dehydrogenase family protein</fullName>
    </submittedName>
</protein>